<proteinExistence type="predicted"/>
<organism evidence="1 2">
    <name type="scientific">Lasiodiplodia mahajangana</name>
    <dbReference type="NCBI Taxonomy" id="1108764"/>
    <lineage>
        <taxon>Eukaryota</taxon>
        <taxon>Fungi</taxon>
        <taxon>Dikarya</taxon>
        <taxon>Ascomycota</taxon>
        <taxon>Pezizomycotina</taxon>
        <taxon>Dothideomycetes</taxon>
        <taxon>Dothideomycetes incertae sedis</taxon>
        <taxon>Botryosphaeriales</taxon>
        <taxon>Botryosphaeriaceae</taxon>
        <taxon>Lasiodiplodia</taxon>
    </lineage>
</organism>
<reference evidence="1" key="1">
    <citation type="submission" date="2022-12" db="EMBL/GenBank/DDBJ databases">
        <title>Genome Sequence of Lasiodiplodia mahajangana.</title>
        <authorList>
            <person name="Buettner E."/>
        </authorList>
    </citation>
    <scope>NUCLEOTIDE SEQUENCE</scope>
    <source>
        <strain evidence="1">VT137</strain>
    </source>
</reference>
<comment type="caution">
    <text evidence="1">The sequence shown here is derived from an EMBL/GenBank/DDBJ whole genome shotgun (WGS) entry which is preliminary data.</text>
</comment>
<sequence>MLSALQKLFSPLIPFPAHNVEHNKENVEHGEESVEPEKLGEPMEGGESSETTQHDTGSDWESILPDSKTSSKQPEVKPEDLNPATATNYENWRVINGRRYHSKWCNADYIMPNDERATTFQNQLNTCIMLLEMNSHIQSPSRMPKFGQNLERILDVGVGTGRWARRTAEDFPYCEVIGTDISPTQDGEKPRNLTYLMEDFTSPDGWSFPDNHFDFIHMQCLTGSVTDWDAFFHEAWRVLKPGGWFESIEWTPHAWSMIPGFHQACPALSSMGKLLEKAGANIGRCMNIDSDDLDRSLRIAGFRVESSITPNCPINRQQQDGLKYIATQCLRRALDADIEGKRSDYTGFCRSGDSDRGYLARALREGLGWNDDLVQRYTDSLKRELEDEGVLNYFRPFINFQFKTGWKKAP</sequence>
<dbReference type="EMBL" id="JAPUUL010000922">
    <property type="protein sequence ID" value="KAJ8128907.1"/>
    <property type="molecule type" value="Genomic_DNA"/>
</dbReference>
<evidence type="ECO:0000313" key="1">
    <source>
        <dbReference type="EMBL" id="KAJ8128907.1"/>
    </source>
</evidence>
<protein>
    <submittedName>
        <fullName evidence="1">Uncharacterized protein</fullName>
    </submittedName>
</protein>
<name>A0ACC2JNT6_9PEZI</name>
<keyword evidence="2" id="KW-1185">Reference proteome</keyword>
<gene>
    <name evidence="1" type="ORF">O1611_g4726</name>
</gene>
<accession>A0ACC2JNT6</accession>
<evidence type="ECO:0000313" key="2">
    <source>
        <dbReference type="Proteomes" id="UP001153332"/>
    </source>
</evidence>
<dbReference type="Proteomes" id="UP001153332">
    <property type="component" value="Unassembled WGS sequence"/>
</dbReference>